<evidence type="ECO:0000313" key="2">
    <source>
        <dbReference type="Proteomes" id="UP000824231"/>
    </source>
</evidence>
<dbReference type="EMBL" id="DXFH01000023">
    <property type="protein sequence ID" value="HIX35862.1"/>
    <property type="molecule type" value="Genomic_DNA"/>
</dbReference>
<name>A0A9D1VIK2_9LACO</name>
<accession>A0A9D1VIK2</accession>
<organism evidence="1 2">
    <name type="scientific">Candidatus Limosilactobacillus merdigallinarum</name>
    <dbReference type="NCBI Taxonomy" id="2838652"/>
    <lineage>
        <taxon>Bacteria</taxon>
        <taxon>Bacillati</taxon>
        <taxon>Bacillota</taxon>
        <taxon>Bacilli</taxon>
        <taxon>Lactobacillales</taxon>
        <taxon>Lactobacillaceae</taxon>
        <taxon>Limosilactobacillus</taxon>
    </lineage>
</organism>
<evidence type="ECO:0000313" key="1">
    <source>
        <dbReference type="EMBL" id="HIX35862.1"/>
    </source>
</evidence>
<reference evidence="1" key="2">
    <citation type="submission" date="2021-04" db="EMBL/GenBank/DDBJ databases">
        <authorList>
            <person name="Gilroy R."/>
        </authorList>
    </citation>
    <scope>NUCLEOTIDE SEQUENCE</scope>
    <source>
        <strain evidence="1">ChiSxjej3B15-572</strain>
    </source>
</reference>
<reference evidence="1" key="1">
    <citation type="journal article" date="2021" name="PeerJ">
        <title>Extensive microbial diversity within the chicken gut microbiome revealed by metagenomics and culture.</title>
        <authorList>
            <person name="Gilroy R."/>
            <person name="Ravi A."/>
            <person name="Getino M."/>
            <person name="Pursley I."/>
            <person name="Horton D.L."/>
            <person name="Alikhan N.F."/>
            <person name="Baker D."/>
            <person name="Gharbi K."/>
            <person name="Hall N."/>
            <person name="Watson M."/>
            <person name="Adriaenssens E.M."/>
            <person name="Foster-Nyarko E."/>
            <person name="Jarju S."/>
            <person name="Secka A."/>
            <person name="Antonio M."/>
            <person name="Oren A."/>
            <person name="Chaudhuri R.R."/>
            <person name="La Ragione R."/>
            <person name="Hildebrand F."/>
            <person name="Pallen M.J."/>
        </authorList>
    </citation>
    <scope>NUCLEOTIDE SEQUENCE</scope>
    <source>
        <strain evidence="1">ChiSxjej3B15-572</strain>
    </source>
</reference>
<gene>
    <name evidence="1" type="ORF">H9856_05675</name>
</gene>
<proteinExistence type="predicted"/>
<protein>
    <submittedName>
        <fullName evidence="1">Uncharacterized protein</fullName>
    </submittedName>
</protein>
<dbReference type="Proteomes" id="UP000824231">
    <property type="component" value="Unassembled WGS sequence"/>
</dbReference>
<sequence>MLNISEDSDLALVEFILYGVAQVKLFPSDKTVKVVLPQQDNVKIGDIYSISNDHSQLILN</sequence>
<dbReference type="AlphaFoldDB" id="A0A9D1VIK2"/>
<comment type="caution">
    <text evidence="1">The sequence shown here is derived from an EMBL/GenBank/DDBJ whole genome shotgun (WGS) entry which is preliminary data.</text>
</comment>